<keyword evidence="13" id="KW-0175">Coiled coil</keyword>
<dbReference type="InterPro" id="IPR016151">
    <property type="entry name" value="DNA_mismatch_repair_MutS_N"/>
</dbReference>
<organism evidence="15 16">
    <name type="scientific">Mortierella isabellina</name>
    <name type="common">Filamentous fungus</name>
    <name type="synonym">Umbelopsis isabellina</name>
    <dbReference type="NCBI Taxonomy" id="91625"/>
    <lineage>
        <taxon>Eukaryota</taxon>
        <taxon>Fungi</taxon>
        <taxon>Fungi incertae sedis</taxon>
        <taxon>Mucoromycota</taxon>
        <taxon>Mucoromycotina</taxon>
        <taxon>Umbelopsidomycetes</taxon>
        <taxon>Umbelopsidales</taxon>
        <taxon>Umbelopsidaceae</taxon>
        <taxon>Umbelopsis</taxon>
    </lineage>
</organism>
<dbReference type="InterPro" id="IPR007696">
    <property type="entry name" value="DNA_mismatch_repair_MutS_core"/>
</dbReference>
<dbReference type="InterPro" id="IPR000432">
    <property type="entry name" value="DNA_mismatch_repair_MutS_C"/>
</dbReference>
<dbReference type="AlphaFoldDB" id="A0A8H7Q112"/>
<evidence type="ECO:0000256" key="10">
    <source>
        <dbReference type="ARBA" id="ARBA00064337"/>
    </source>
</evidence>
<keyword evidence="6" id="KW-0067">ATP-binding</keyword>
<dbReference type="GO" id="GO:0006312">
    <property type="term" value="P:mitotic recombination"/>
    <property type="evidence" value="ECO:0007669"/>
    <property type="project" value="TreeGrafter"/>
</dbReference>
<dbReference type="FunFam" id="3.30.420.110:FF:000002">
    <property type="entry name" value="DNA mismatch repair protein"/>
    <property type="match status" value="1"/>
</dbReference>
<dbReference type="GO" id="GO:0051053">
    <property type="term" value="P:negative regulation of DNA metabolic process"/>
    <property type="evidence" value="ECO:0007669"/>
    <property type="project" value="UniProtKB-ARBA"/>
</dbReference>
<dbReference type="Pfam" id="PF05188">
    <property type="entry name" value="MutS_II"/>
    <property type="match status" value="1"/>
</dbReference>
<comment type="subcellular location">
    <subcellularLocation>
        <location evidence="1">Nucleus</location>
    </subcellularLocation>
</comment>
<name>A0A8H7Q112_MORIS</name>
<dbReference type="PROSITE" id="PS00486">
    <property type="entry name" value="DNA_MISMATCH_REPAIR_2"/>
    <property type="match status" value="1"/>
</dbReference>
<dbReference type="SUPFAM" id="SSF52540">
    <property type="entry name" value="P-loop containing nucleoside triphosphate hydrolases"/>
    <property type="match status" value="1"/>
</dbReference>
<reference evidence="15" key="1">
    <citation type="submission" date="2020-12" db="EMBL/GenBank/DDBJ databases">
        <title>Metabolic potential, ecology and presence of endohyphal bacteria is reflected in genomic diversity of Mucoromycotina.</title>
        <authorList>
            <person name="Muszewska A."/>
            <person name="Okrasinska A."/>
            <person name="Steczkiewicz K."/>
            <person name="Drgas O."/>
            <person name="Orlowska M."/>
            <person name="Perlinska-Lenart U."/>
            <person name="Aleksandrzak-Piekarczyk T."/>
            <person name="Szatraj K."/>
            <person name="Zielenkiewicz U."/>
            <person name="Pilsyk S."/>
            <person name="Malc E."/>
            <person name="Mieczkowski P."/>
            <person name="Kruszewska J.S."/>
            <person name="Biernat P."/>
            <person name="Pawlowska J."/>
        </authorList>
    </citation>
    <scope>NUCLEOTIDE SEQUENCE</scope>
    <source>
        <strain evidence="15">WA0000067209</strain>
    </source>
</reference>
<dbReference type="CDD" id="cd03285">
    <property type="entry name" value="ABC_MSH2_euk"/>
    <property type="match status" value="1"/>
</dbReference>
<dbReference type="Gene3D" id="3.30.420.110">
    <property type="entry name" value="MutS, connector domain"/>
    <property type="match status" value="1"/>
</dbReference>
<dbReference type="SMART" id="SM00533">
    <property type="entry name" value="MUTSd"/>
    <property type="match status" value="1"/>
</dbReference>
<feature type="domain" description="DNA mismatch repair proteins mutS family" evidence="14">
    <location>
        <begin position="757"/>
        <end position="773"/>
    </location>
</feature>
<keyword evidence="7 12" id="KW-0238">DNA-binding</keyword>
<dbReference type="SUPFAM" id="SSF48334">
    <property type="entry name" value="DNA repair protein MutS, domain III"/>
    <property type="match status" value="1"/>
</dbReference>
<keyword evidence="8 12" id="KW-0234">DNA repair</keyword>
<dbReference type="FunFam" id="1.10.1420.10:FF:000015">
    <property type="entry name" value="DNA mismatch repair protein Msh2"/>
    <property type="match status" value="1"/>
</dbReference>
<protein>
    <recommendedName>
        <fullName evidence="11">DNA mismatch repair protein MSH2</fullName>
    </recommendedName>
    <alternativeName>
        <fullName evidence="3">DNA mismatch repair protein Msh2</fullName>
    </alternativeName>
</protein>
<dbReference type="InterPro" id="IPR027417">
    <property type="entry name" value="P-loop_NTPase"/>
</dbReference>
<dbReference type="PIRSF" id="PIRSF005813">
    <property type="entry name" value="MSH2"/>
    <property type="match status" value="1"/>
</dbReference>
<keyword evidence="4 12" id="KW-0547">Nucleotide-binding</keyword>
<accession>A0A8H7Q112</accession>
<evidence type="ECO:0000256" key="1">
    <source>
        <dbReference type="ARBA" id="ARBA00004123"/>
    </source>
</evidence>
<dbReference type="InterPro" id="IPR045076">
    <property type="entry name" value="MutS"/>
</dbReference>
<dbReference type="SMART" id="SM00534">
    <property type="entry name" value="MUTSac"/>
    <property type="match status" value="1"/>
</dbReference>
<dbReference type="InterPro" id="IPR007860">
    <property type="entry name" value="DNA_mmatch_repair_MutS_con_dom"/>
</dbReference>
<dbReference type="FunFam" id="1.10.1420.10:FF:000017">
    <property type="entry name" value="DNA mismatch repair protein Msh2"/>
    <property type="match status" value="1"/>
</dbReference>
<dbReference type="InterPro" id="IPR007861">
    <property type="entry name" value="DNA_mismatch_repair_MutS_clamp"/>
</dbReference>
<evidence type="ECO:0000256" key="9">
    <source>
        <dbReference type="ARBA" id="ARBA00023242"/>
    </source>
</evidence>
<dbReference type="Proteomes" id="UP000654370">
    <property type="component" value="Unassembled WGS sequence"/>
</dbReference>
<evidence type="ECO:0000256" key="7">
    <source>
        <dbReference type="ARBA" id="ARBA00023125"/>
    </source>
</evidence>
<feature type="coiled-coil region" evidence="13">
    <location>
        <begin position="461"/>
        <end position="512"/>
    </location>
</feature>
<dbReference type="OrthoDB" id="295033at2759"/>
<evidence type="ECO:0000256" key="8">
    <source>
        <dbReference type="ARBA" id="ARBA00023204"/>
    </source>
</evidence>
<evidence type="ECO:0000256" key="3">
    <source>
        <dbReference type="ARBA" id="ARBA00019549"/>
    </source>
</evidence>
<comment type="similarity">
    <text evidence="2 12">Belongs to the DNA mismatch repair MutS family.</text>
</comment>
<dbReference type="PANTHER" id="PTHR11361:SF35">
    <property type="entry name" value="DNA MISMATCH REPAIR PROTEIN MSH2"/>
    <property type="match status" value="1"/>
</dbReference>
<sequence>MSNLDSPKEIPELGILLRYQDKPEQQNFVKFFRALPQKEEGTIYLFERDANQRRYYTFHGDDALYIAQAVYKTTSAIKYWGGDVAKGLPTTSLTHSAAESFLRDALLNKQLRIEIWASKKGTGQWSVIRKASPGNLQDVEDYLFVNSNLTSAPVVMAVKLASSAEQKTVGVSFADASVREIGIAEFVDNELYSNFELRSQSLLIQLGVKECIIPIDEAHKDYELIKIKGVLSRCNVVATERKRGDFNTKDIEQDLNRLLDGEISVAALRKSTEFEMKNAMSACACLVKYLSILSDETAFGKYSLKHHDLSQYMRLDASALRALNLMPSPQDGAKSMSLFGLLNKCKTAQGSRLLGQWLKQPLLDIQHIRERQDLVQVFAEDTELRQSVQEDHLKSVPDMHRLAKRFQRGFATLQDVVRAYQVIIKLPGLQACLESYSGDDVQKELLDRVYISKLKEYAVNLEKLQEMVETTIDLNAVAEHEFIIKADFDEDLLALREQINTARERMDKEHLKVADRLNLDAEKKLKLEKHNLYGFCFRISRADAGVIRNKSEFIEYATQKAGTYFATTSLKEFNNTWTDLSNQYEKKQNSLVKEVIGIVATYCPVMENLGGLVAHLDVLVSFAHVSVMAPVPYVRPFLHPLGEGNVELVDARHPCLEAQDDVAFIPNDVKLVREESEFQIITGPNMGGKSTYIRQIGVIALMAQIGCFVPCSEATLTTFDSILARVGAGDSQLKGVSTFMAEMLETATILQSATSKSLIIIDELGRGTSTYDGFGLAWAISEYIAIHIKAFCLFATHFHELTALNEKVPHVRNLNVAVHVGDDKEEGARDITLLYKVNEGVCDQSFGIHVAELARFPSTVVRLAKRKAEELEDTGATAGREKLVTKFTKKEIHEGNDIVQRCLGEFGSTDNENMDPQVLSQKLDTIRTKYEPEIQKNSYLRDLLASLC</sequence>
<dbReference type="InterPro" id="IPR036678">
    <property type="entry name" value="MutS_con_dom_sf"/>
</dbReference>
<evidence type="ECO:0000256" key="13">
    <source>
        <dbReference type="SAM" id="Coils"/>
    </source>
</evidence>
<comment type="subunit">
    <text evidence="10">Heterodimer of msh2 and msh6.</text>
</comment>
<dbReference type="PANTHER" id="PTHR11361">
    <property type="entry name" value="DNA MISMATCH REPAIR PROTEIN MUTS FAMILY MEMBER"/>
    <property type="match status" value="1"/>
</dbReference>
<dbReference type="Pfam" id="PF00488">
    <property type="entry name" value="MutS_V"/>
    <property type="match status" value="1"/>
</dbReference>
<dbReference type="NCBIfam" id="NF003810">
    <property type="entry name" value="PRK05399.1"/>
    <property type="match status" value="1"/>
</dbReference>
<dbReference type="GO" id="GO:0032301">
    <property type="term" value="C:MutSalpha complex"/>
    <property type="evidence" value="ECO:0007669"/>
    <property type="project" value="TreeGrafter"/>
</dbReference>
<dbReference type="Pfam" id="PF05192">
    <property type="entry name" value="MutS_III"/>
    <property type="match status" value="1"/>
</dbReference>
<dbReference type="Gene3D" id="3.40.50.300">
    <property type="entry name" value="P-loop containing nucleotide triphosphate hydrolases"/>
    <property type="match status" value="1"/>
</dbReference>
<dbReference type="InterPro" id="IPR011184">
    <property type="entry name" value="DNA_mismatch_repair_Msh2"/>
</dbReference>
<dbReference type="GO" id="GO:0140664">
    <property type="term" value="F:ATP-dependent DNA damage sensor activity"/>
    <property type="evidence" value="ECO:0007669"/>
    <property type="project" value="InterPro"/>
</dbReference>
<dbReference type="GO" id="GO:0006298">
    <property type="term" value="P:mismatch repair"/>
    <property type="evidence" value="ECO:0007669"/>
    <property type="project" value="InterPro"/>
</dbReference>
<evidence type="ECO:0000259" key="14">
    <source>
        <dbReference type="PROSITE" id="PS00486"/>
    </source>
</evidence>
<dbReference type="InterPro" id="IPR032642">
    <property type="entry name" value="Msh2_ATP-bd"/>
</dbReference>
<gene>
    <name evidence="15" type="ORF">INT43_006409</name>
</gene>
<keyword evidence="9" id="KW-0539">Nucleus</keyword>
<dbReference type="EMBL" id="JAEPQZ010000003">
    <property type="protein sequence ID" value="KAG2183403.1"/>
    <property type="molecule type" value="Genomic_DNA"/>
</dbReference>
<dbReference type="FunFam" id="3.40.50.300:FF:000925">
    <property type="entry name" value="DNA mismatch repair protein MSH2"/>
    <property type="match status" value="1"/>
</dbReference>
<dbReference type="Pfam" id="PF05190">
    <property type="entry name" value="MutS_IV"/>
    <property type="match status" value="1"/>
</dbReference>
<evidence type="ECO:0000313" key="16">
    <source>
        <dbReference type="Proteomes" id="UP000654370"/>
    </source>
</evidence>
<dbReference type="InterPro" id="IPR007695">
    <property type="entry name" value="DNA_mismatch_repair_MutS-lik_N"/>
</dbReference>
<comment type="function">
    <text evidence="12">Component of the post-replicative DNA mismatch repair system (MMR).</text>
</comment>
<dbReference type="GO" id="GO:0030983">
    <property type="term" value="F:mismatched DNA binding"/>
    <property type="evidence" value="ECO:0007669"/>
    <property type="project" value="InterPro"/>
</dbReference>
<evidence type="ECO:0000256" key="4">
    <source>
        <dbReference type="ARBA" id="ARBA00022741"/>
    </source>
</evidence>
<proteinExistence type="inferred from homology"/>
<dbReference type="Gene3D" id="1.10.1420.10">
    <property type="match status" value="2"/>
</dbReference>
<dbReference type="Pfam" id="PF01624">
    <property type="entry name" value="MutS_I"/>
    <property type="match status" value="1"/>
</dbReference>
<evidence type="ECO:0000256" key="5">
    <source>
        <dbReference type="ARBA" id="ARBA00022763"/>
    </source>
</evidence>
<dbReference type="InterPro" id="IPR036187">
    <property type="entry name" value="DNA_mismatch_repair_MutS_sf"/>
</dbReference>
<evidence type="ECO:0000256" key="12">
    <source>
        <dbReference type="RuleBase" id="RU003756"/>
    </source>
</evidence>
<evidence type="ECO:0000256" key="6">
    <source>
        <dbReference type="ARBA" id="ARBA00022840"/>
    </source>
</evidence>
<dbReference type="Gene3D" id="3.40.1170.10">
    <property type="entry name" value="DNA repair protein MutS, domain I"/>
    <property type="match status" value="1"/>
</dbReference>
<evidence type="ECO:0000313" key="15">
    <source>
        <dbReference type="EMBL" id="KAG2183403.1"/>
    </source>
</evidence>
<evidence type="ECO:0000256" key="2">
    <source>
        <dbReference type="ARBA" id="ARBA00006271"/>
    </source>
</evidence>
<comment type="caution">
    <text evidence="15">The sequence shown here is derived from an EMBL/GenBank/DDBJ whole genome shotgun (WGS) entry which is preliminary data.</text>
</comment>
<evidence type="ECO:0000256" key="11">
    <source>
        <dbReference type="ARBA" id="ARBA00073545"/>
    </source>
</evidence>
<keyword evidence="16" id="KW-1185">Reference proteome</keyword>
<keyword evidence="5 12" id="KW-0227">DNA damage</keyword>
<dbReference type="GO" id="GO:0005524">
    <property type="term" value="F:ATP binding"/>
    <property type="evidence" value="ECO:0007669"/>
    <property type="project" value="UniProtKB-KW"/>
</dbReference>